<protein>
    <submittedName>
        <fullName evidence="1">Uncharacterized protein</fullName>
    </submittedName>
</protein>
<evidence type="ECO:0000313" key="1">
    <source>
        <dbReference type="EMBL" id="TPE53218.1"/>
    </source>
</evidence>
<keyword evidence="2" id="KW-1185">Reference proteome</keyword>
<name>A0A501WUY2_9RHOB</name>
<proteinExistence type="predicted"/>
<organism evidence="1 2">
    <name type="scientific">Amaricoccus solimangrovi</name>
    <dbReference type="NCBI Taxonomy" id="2589815"/>
    <lineage>
        <taxon>Bacteria</taxon>
        <taxon>Pseudomonadati</taxon>
        <taxon>Pseudomonadota</taxon>
        <taxon>Alphaproteobacteria</taxon>
        <taxon>Rhodobacterales</taxon>
        <taxon>Paracoccaceae</taxon>
        <taxon>Amaricoccus</taxon>
    </lineage>
</organism>
<accession>A0A501WUY2</accession>
<dbReference type="RefSeq" id="WP_140452840.1">
    <property type="nucleotide sequence ID" value="NZ_VFRP01000002.1"/>
</dbReference>
<dbReference type="EMBL" id="VFRP01000002">
    <property type="protein sequence ID" value="TPE53218.1"/>
    <property type="molecule type" value="Genomic_DNA"/>
</dbReference>
<gene>
    <name evidence="1" type="ORF">FJM51_04150</name>
</gene>
<comment type="caution">
    <text evidence="1">The sequence shown here is derived from an EMBL/GenBank/DDBJ whole genome shotgun (WGS) entry which is preliminary data.</text>
</comment>
<dbReference type="AlphaFoldDB" id="A0A501WUY2"/>
<evidence type="ECO:0000313" key="2">
    <source>
        <dbReference type="Proteomes" id="UP000319255"/>
    </source>
</evidence>
<reference evidence="1 2" key="1">
    <citation type="submission" date="2019-06" db="EMBL/GenBank/DDBJ databases">
        <title>A novel bacterium of genus Amaricoccus, isolated from marine sediment.</title>
        <authorList>
            <person name="Huang H."/>
            <person name="Mo K."/>
            <person name="Hu Y."/>
        </authorList>
    </citation>
    <scope>NUCLEOTIDE SEQUENCE [LARGE SCALE GENOMIC DNA]</scope>
    <source>
        <strain evidence="1 2">HB172011</strain>
    </source>
</reference>
<dbReference type="Proteomes" id="UP000319255">
    <property type="component" value="Unassembled WGS sequence"/>
</dbReference>
<sequence length="78" mass="8811">MEIDDLALDRAIEQIEDFDLPGATEAEWRAEATRRMNTHLTQERAIIALGLDKTLDAEALDAWRVLSLPAFIDLFVAK</sequence>